<feature type="transmembrane region" description="Helical" evidence="1">
    <location>
        <begin position="320"/>
        <end position="339"/>
    </location>
</feature>
<keyword evidence="1" id="KW-0812">Transmembrane</keyword>
<evidence type="ECO:0000313" key="4">
    <source>
        <dbReference type="Proteomes" id="UP000249248"/>
    </source>
</evidence>
<keyword evidence="1" id="KW-0472">Membrane</keyword>
<dbReference type="SUPFAM" id="SSF53448">
    <property type="entry name" value="Nucleotide-diphospho-sugar transferases"/>
    <property type="match status" value="1"/>
</dbReference>
<sequence length="649" mass="73190">MKLTVVIVNYNVAYFLEQCLNSTFKALESIAGEVYVVDNNSIDGSVKMVEEKFPQVHLIANKENTGFSVANNQAMKLAKGEYVLLLNPDTLVEEDTFKQVIAFMDAHPEAGGLGCKMVDGKGVFLPESKRGLPTPTVAFYKIFGLSKLFPNSKKFGKYHLSYLDKEEVHEIEVLSGAFMLMRKKVLDKIGLLDEAFFMYGEDIDLSYRIILGGYKNYYYPHTRIIHYKGESTKKSSVNYVFVFYNAMVIFAKKHFSQKNAKTFSILINLAIYFRASMALAARFIKKIALPIFDYGIILIGLFIIANYYQNAQGIEIPKSILKVGLSSYGLIWLLTQVFAGGYDKPSKILKNVLGGLVGTGIILMIYALLSKDYQFSRLIILFGGVFVILYYFLSRLLFSYLLPNSFGIGSKKDKKIVIVGDALEVERVKNIVVNANANIEQVFFVSHANENIPEQFSGSYNQLDQVIDIHGVNEIIFCAKNVSAEQTITQMMALDDKEIEFKISQPSSSFIIGSNSIDTQGDLYVMDINQINKASNRRNKRMLDLFIGGLLLLTMPFTVWFYKNKRQFMSNALKIFTGGLSLVGYAKINHSTNLKLPKIKHGVLNSTDLFSKEKLDNNAISRLNLIYAKNHSMGMDLKILFKNLKSLDR</sequence>
<feature type="transmembrane region" description="Helical" evidence="1">
    <location>
        <begin position="263"/>
        <end position="284"/>
    </location>
</feature>
<comment type="caution">
    <text evidence="3">The sequence shown here is derived from an EMBL/GenBank/DDBJ whole genome shotgun (WGS) entry which is preliminary data.</text>
</comment>
<dbReference type="RefSeq" id="WP_111063383.1">
    <property type="nucleotide sequence ID" value="NZ_JBHUCU010000007.1"/>
</dbReference>
<accession>A0A2W1MZG2</accession>
<gene>
    <name evidence="3" type="ORF">DNU06_10970</name>
</gene>
<evidence type="ECO:0000313" key="3">
    <source>
        <dbReference type="EMBL" id="PZE16774.1"/>
    </source>
</evidence>
<feature type="transmembrane region" description="Helical" evidence="1">
    <location>
        <begin position="351"/>
        <end position="369"/>
    </location>
</feature>
<dbReference type="PANTHER" id="PTHR43179:SF7">
    <property type="entry name" value="RHAMNOSYLTRANSFERASE WBBL"/>
    <property type="match status" value="1"/>
</dbReference>
<dbReference type="CDD" id="cd04186">
    <property type="entry name" value="GT_2_like_c"/>
    <property type="match status" value="1"/>
</dbReference>
<keyword evidence="3" id="KW-0808">Transferase</keyword>
<keyword evidence="4" id="KW-1185">Reference proteome</keyword>
<name>A0A2W1MZG2_9FLAO</name>
<protein>
    <submittedName>
        <fullName evidence="3">Glycosyl transferase family 2</fullName>
    </submittedName>
</protein>
<dbReference type="Pfam" id="PF00535">
    <property type="entry name" value="Glycos_transf_2"/>
    <property type="match status" value="1"/>
</dbReference>
<dbReference type="InterPro" id="IPR001173">
    <property type="entry name" value="Glyco_trans_2-like"/>
</dbReference>
<feature type="transmembrane region" description="Helical" evidence="1">
    <location>
        <begin position="291"/>
        <end position="308"/>
    </location>
</feature>
<feature type="transmembrane region" description="Helical" evidence="1">
    <location>
        <begin position="542"/>
        <end position="562"/>
    </location>
</feature>
<dbReference type="Proteomes" id="UP000249248">
    <property type="component" value="Unassembled WGS sequence"/>
</dbReference>
<organism evidence="3 4">
    <name type="scientific">Putridiphycobacter roseus</name>
    <dbReference type="NCBI Taxonomy" id="2219161"/>
    <lineage>
        <taxon>Bacteria</taxon>
        <taxon>Pseudomonadati</taxon>
        <taxon>Bacteroidota</taxon>
        <taxon>Flavobacteriia</taxon>
        <taxon>Flavobacteriales</taxon>
        <taxon>Crocinitomicaceae</taxon>
        <taxon>Putridiphycobacter</taxon>
    </lineage>
</organism>
<reference evidence="3 4" key="1">
    <citation type="submission" date="2018-06" db="EMBL/GenBank/DDBJ databases">
        <title>The draft genome sequence of Crocinitomix sp. SM1701.</title>
        <authorList>
            <person name="Zhang X."/>
        </authorList>
    </citation>
    <scope>NUCLEOTIDE SEQUENCE [LARGE SCALE GENOMIC DNA]</scope>
    <source>
        <strain evidence="3 4">SM1701</strain>
    </source>
</reference>
<dbReference type="OrthoDB" id="9771846at2"/>
<proteinExistence type="predicted"/>
<dbReference type="InterPro" id="IPR029044">
    <property type="entry name" value="Nucleotide-diphossugar_trans"/>
</dbReference>
<dbReference type="PANTHER" id="PTHR43179">
    <property type="entry name" value="RHAMNOSYLTRANSFERASE WBBL"/>
    <property type="match status" value="1"/>
</dbReference>
<keyword evidence="1" id="KW-1133">Transmembrane helix</keyword>
<feature type="domain" description="Glycosyltransferase 2-like" evidence="2">
    <location>
        <begin position="4"/>
        <end position="189"/>
    </location>
</feature>
<dbReference type="GO" id="GO:0016740">
    <property type="term" value="F:transferase activity"/>
    <property type="evidence" value="ECO:0007669"/>
    <property type="project" value="UniProtKB-KW"/>
</dbReference>
<dbReference type="AlphaFoldDB" id="A0A2W1MZG2"/>
<dbReference type="Gene3D" id="3.90.550.10">
    <property type="entry name" value="Spore Coat Polysaccharide Biosynthesis Protein SpsA, Chain A"/>
    <property type="match status" value="1"/>
</dbReference>
<evidence type="ECO:0000256" key="1">
    <source>
        <dbReference type="SAM" id="Phobius"/>
    </source>
</evidence>
<feature type="transmembrane region" description="Helical" evidence="1">
    <location>
        <begin position="375"/>
        <end position="393"/>
    </location>
</feature>
<dbReference type="EMBL" id="QKSB01000006">
    <property type="protein sequence ID" value="PZE16774.1"/>
    <property type="molecule type" value="Genomic_DNA"/>
</dbReference>
<evidence type="ECO:0000259" key="2">
    <source>
        <dbReference type="Pfam" id="PF00535"/>
    </source>
</evidence>